<sequence>MSCSWSAIGAADVPLPDLAELGAARAPLLAAAASEPRRKTGKRLWQAGAATVGLAAAITAVVSFAPTGDGPLTPPRAVADPVRVLHGAAAEALKLPDTPPRPDQFVYVKTQYAYSDREAWISADGKHDGYVKQDGQTLTLPACVDGKYRVQGANNPAANGTEEPFAVMPAYRTDLPTTADEMFGYLNKNHSGDAGDENAMGKDVEALVGEAHLRPETKAALFDAAAKVPGLQAVDHVTDGAGRPGVGITWPGHGVTLVFDPKTYTYLGTTQGAVVGYGIVDRVGQLPR</sequence>
<protein>
    <submittedName>
        <fullName evidence="2">CU044_5270 family protein</fullName>
    </submittedName>
</protein>
<name>A0A9Y2MUK4_9PSEU</name>
<evidence type="ECO:0000313" key="3">
    <source>
        <dbReference type="Proteomes" id="UP001236014"/>
    </source>
</evidence>
<gene>
    <name evidence="2" type="ORF">QRX50_31410</name>
</gene>
<dbReference type="NCBIfam" id="NF038083">
    <property type="entry name" value="CU044_5270_fam"/>
    <property type="match status" value="1"/>
</dbReference>
<keyword evidence="1" id="KW-0812">Transmembrane</keyword>
<feature type="transmembrane region" description="Helical" evidence="1">
    <location>
        <begin position="44"/>
        <end position="65"/>
    </location>
</feature>
<evidence type="ECO:0000256" key="1">
    <source>
        <dbReference type="SAM" id="Phobius"/>
    </source>
</evidence>
<dbReference type="Proteomes" id="UP001236014">
    <property type="component" value="Chromosome"/>
</dbReference>
<accession>A0A9Y2MUK4</accession>
<keyword evidence="1" id="KW-1133">Transmembrane helix</keyword>
<reference evidence="2 3" key="1">
    <citation type="submission" date="2023-06" db="EMBL/GenBank/DDBJ databases">
        <authorList>
            <person name="Oyuntsetseg B."/>
            <person name="Kim S.B."/>
        </authorList>
    </citation>
    <scope>NUCLEOTIDE SEQUENCE [LARGE SCALE GENOMIC DNA]</scope>
    <source>
        <strain evidence="2 3">2-15</strain>
    </source>
</reference>
<proteinExistence type="predicted"/>
<dbReference type="InterPro" id="IPR047789">
    <property type="entry name" value="CU044_5270-like"/>
</dbReference>
<keyword evidence="1" id="KW-0472">Membrane</keyword>
<dbReference type="EMBL" id="CP127294">
    <property type="protein sequence ID" value="WIX75969.1"/>
    <property type="molecule type" value="Genomic_DNA"/>
</dbReference>
<keyword evidence="3" id="KW-1185">Reference proteome</keyword>
<organism evidence="2 3">
    <name type="scientific">Amycolatopsis carbonis</name>
    <dbReference type="NCBI Taxonomy" id="715471"/>
    <lineage>
        <taxon>Bacteria</taxon>
        <taxon>Bacillati</taxon>
        <taxon>Actinomycetota</taxon>
        <taxon>Actinomycetes</taxon>
        <taxon>Pseudonocardiales</taxon>
        <taxon>Pseudonocardiaceae</taxon>
        <taxon>Amycolatopsis</taxon>
    </lineage>
</organism>
<evidence type="ECO:0000313" key="2">
    <source>
        <dbReference type="EMBL" id="WIX75969.1"/>
    </source>
</evidence>
<dbReference type="AlphaFoldDB" id="A0A9Y2MUK4"/>
<dbReference type="KEGG" id="acab:QRX50_31410"/>
<dbReference type="RefSeq" id="WP_285966731.1">
    <property type="nucleotide sequence ID" value="NZ_CP127294.1"/>
</dbReference>